<keyword evidence="5 10" id="KW-0132">Cell division</keyword>
<dbReference type="PANTHER" id="PTHR47755:SF1">
    <property type="entry name" value="CELL DIVISION PROTEIN FTSX"/>
    <property type="match status" value="1"/>
</dbReference>
<comment type="similarity">
    <text evidence="2 10">Belongs to the ABC-4 integral membrane protein family. FtsX subfamily.</text>
</comment>
<evidence type="ECO:0000256" key="10">
    <source>
        <dbReference type="PIRNR" id="PIRNR003097"/>
    </source>
</evidence>
<dbReference type="Pfam" id="PF18075">
    <property type="entry name" value="FtsX_ECD"/>
    <property type="match status" value="1"/>
</dbReference>
<evidence type="ECO:0000313" key="15">
    <source>
        <dbReference type="Proteomes" id="UP000190229"/>
    </source>
</evidence>
<keyword evidence="7 11" id="KW-1133">Transmembrane helix</keyword>
<evidence type="ECO:0000256" key="2">
    <source>
        <dbReference type="ARBA" id="ARBA00007379"/>
    </source>
</evidence>
<evidence type="ECO:0000256" key="11">
    <source>
        <dbReference type="SAM" id="Phobius"/>
    </source>
</evidence>
<feature type="transmembrane region" description="Helical" evidence="11">
    <location>
        <begin position="216"/>
        <end position="241"/>
    </location>
</feature>
<keyword evidence="8 10" id="KW-0472">Membrane</keyword>
<comment type="function">
    <text evidence="10">Part of the ABC transporter FtsEX involved in asymmetric cellular division facilitating the initiation of sporulation.</text>
</comment>
<feature type="transmembrane region" description="Helical" evidence="11">
    <location>
        <begin position="21"/>
        <end position="44"/>
    </location>
</feature>
<dbReference type="InterPro" id="IPR058204">
    <property type="entry name" value="FtsX_firmicutes-type"/>
</dbReference>
<comment type="caution">
    <text evidence="14">The sequence shown here is derived from an EMBL/GenBank/DDBJ whole genome shotgun (WGS) entry which is preliminary data.</text>
</comment>
<dbReference type="RefSeq" id="WP_079289629.1">
    <property type="nucleotide sequence ID" value="NZ_MWPS01000001.1"/>
</dbReference>
<dbReference type="Pfam" id="PF02687">
    <property type="entry name" value="FtsX"/>
    <property type="match status" value="1"/>
</dbReference>
<dbReference type="InterPro" id="IPR040690">
    <property type="entry name" value="FtsX_ECD"/>
</dbReference>
<evidence type="ECO:0000259" key="12">
    <source>
        <dbReference type="Pfam" id="PF02687"/>
    </source>
</evidence>
<evidence type="ECO:0000256" key="6">
    <source>
        <dbReference type="ARBA" id="ARBA00022692"/>
    </source>
</evidence>
<evidence type="ECO:0000259" key="13">
    <source>
        <dbReference type="Pfam" id="PF18075"/>
    </source>
</evidence>
<sequence>MKIRTVGRHAREGMRNLFRNGWMTFASISAVAVTLFILGGSILLSLNVQNISLNIESQLQINAYVSNIVPVKALPALEKRLAHLSGVRSVRFVSKVQALKQMKQILKSNADIMTGLGNPLPNAFILNAVNPQQTAAVAKEVQSTPGIESVQYGQSFLPKLLTIMNVARDAAVILIGGLLILGMFLISNTIRVTIFTRRREIEIMKLVGATNGFIRGPFFVEGTLMGLVGAAIPSVVLYELYRWIAQTVKLFPPFTLVPYPLVITHVVWVLVACGLFMGVWGSLFSMRRFLRV</sequence>
<proteinExistence type="inferred from homology"/>
<dbReference type="PIRSF" id="PIRSF003097">
    <property type="entry name" value="FtsX"/>
    <property type="match status" value="1"/>
</dbReference>
<feature type="transmembrane region" description="Helical" evidence="11">
    <location>
        <begin position="170"/>
        <end position="195"/>
    </location>
</feature>
<dbReference type="PANTHER" id="PTHR47755">
    <property type="entry name" value="CELL DIVISION PROTEIN FTSX"/>
    <property type="match status" value="1"/>
</dbReference>
<evidence type="ECO:0000256" key="4">
    <source>
        <dbReference type="ARBA" id="ARBA00022475"/>
    </source>
</evidence>
<dbReference type="AlphaFoldDB" id="A0A1V4EXM9"/>
<evidence type="ECO:0000256" key="5">
    <source>
        <dbReference type="ARBA" id="ARBA00022618"/>
    </source>
</evidence>
<dbReference type="Gene3D" id="3.30.70.3040">
    <property type="match status" value="1"/>
</dbReference>
<evidence type="ECO:0000256" key="3">
    <source>
        <dbReference type="ARBA" id="ARBA00021907"/>
    </source>
</evidence>
<dbReference type="NCBIfam" id="NF038347">
    <property type="entry name" value="FtsX_Gpos"/>
    <property type="match status" value="1"/>
</dbReference>
<reference evidence="14 15" key="1">
    <citation type="submission" date="2017-02" db="EMBL/GenBank/DDBJ databases">
        <title>Draft genome of Acidibacillus ferrooxidans Huett2.</title>
        <authorList>
            <person name="Schopf S."/>
        </authorList>
    </citation>
    <scope>NUCLEOTIDE SEQUENCE [LARGE SCALE GENOMIC DNA]</scope>
    <source>
        <strain evidence="14 15">Huett2</strain>
    </source>
</reference>
<evidence type="ECO:0000256" key="7">
    <source>
        <dbReference type="ARBA" id="ARBA00022989"/>
    </source>
</evidence>
<organism evidence="14 15">
    <name type="scientific">Ferroacidibacillus organovorans</name>
    <dbReference type="NCBI Taxonomy" id="1765683"/>
    <lineage>
        <taxon>Bacteria</taxon>
        <taxon>Bacillati</taxon>
        <taxon>Bacillota</taxon>
        <taxon>Bacilli</taxon>
        <taxon>Bacillales</taxon>
        <taxon>Alicyclobacillaceae</taxon>
        <taxon>Ferroacidibacillus</taxon>
    </lineage>
</organism>
<name>A0A1V4EXM9_9BACL</name>
<dbReference type="GO" id="GO:0051301">
    <property type="term" value="P:cell division"/>
    <property type="evidence" value="ECO:0007669"/>
    <property type="project" value="UniProtKB-KW"/>
</dbReference>
<evidence type="ECO:0000256" key="1">
    <source>
        <dbReference type="ARBA" id="ARBA00004651"/>
    </source>
</evidence>
<dbReference type="InterPro" id="IPR003838">
    <property type="entry name" value="ABC3_permease_C"/>
</dbReference>
<keyword evidence="4 10" id="KW-1003">Cell membrane</keyword>
<keyword evidence="15" id="KW-1185">Reference proteome</keyword>
<evidence type="ECO:0000313" key="14">
    <source>
        <dbReference type="EMBL" id="OPG17641.1"/>
    </source>
</evidence>
<evidence type="ECO:0000256" key="9">
    <source>
        <dbReference type="ARBA" id="ARBA00023306"/>
    </source>
</evidence>
<dbReference type="GO" id="GO:0005886">
    <property type="term" value="C:plasma membrane"/>
    <property type="evidence" value="ECO:0007669"/>
    <property type="project" value="UniProtKB-SubCell"/>
</dbReference>
<evidence type="ECO:0000256" key="8">
    <source>
        <dbReference type="ARBA" id="ARBA00023136"/>
    </source>
</evidence>
<feature type="domain" description="FtsX extracellular" evidence="13">
    <location>
        <begin position="60"/>
        <end position="150"/>
    </location>
</feature>
<keyword evidence="9 10" id="KW-0131">Cell cycle</keyword>
<keyword evidence="6 11" id="KW-0812">Transmembrane</keyword>
<feature type="domain" description="ABC3 transporter permease C-terminal" evidence="12">
    <location>
        <begin position="173"/>
        <end position="285"/>
    </location>
</feature>
<dbReference type="Proteomes" id="UP000190229">
    <property type="component" value="Unassembled WGS sequence"/>
</dbReference>
<comment type="subcellular location">
    <subcellularLocation>
        <location evidence="1">Cell membrane</location>
        <topology evidence="1">Multi-pass membrane protein</topology>
    </subcellularLocation>
</comment>
<gene>
    <name evidence="14" type="ORF">B2M26_00350</name>
</gene>
<dbReference type="EMBL" id="MWPS01000001">
    <property type="protein sequence ID" value="OPG17641.1"/>
    <property type="molecule type" value="Genomic_DNA"/>
</dbReference>
<dbReference type="InterPro" id="IPR004513">
    <property type="entry name" value="FtsX"/>
</dbReference>
<feature type="transmembrane region" description="Helical" evidence="11">
    <location>
        <begin position="261"/>
        <end position="284"/>
    </location>
</feature>
<protein>
    <recommendedName>
        <fullName evidence="3 10">Cell division protein FtsX</fullName>
    </recommendedName>
</protein>
<accession>A0A1V4EXM9</accession>